<dbReference type="Pfam" id="PF19953">
    <property type="entry name" value="EACC1"/>
    <property type="match status" value="1"/>
</dbReference>
<feature type="transmembrane region" description="Helical" evidence="1">
    <location>
        <begin position="51"/>
        <end position="75"/>
    </location>
</feature>
<proteinExistence type="predicted"/>
<dbReference type="AlphaFoldDB" id="A0A1I2G4Q8"/>
<keyword evidence="1" id="KW-1133">Transmembrane helix</keyword>
<gene>
    <name evidence="2" type="ORF">SAMN05421541_106220</name>
</gene>
<keyword evidence="3" id="KW-1185">Reference proteome</keyword>
<sequence length="118" mass="12465">MEIVLTGDDPEAALRELHAWLRDDEDLAGVRVRPVTAAPGPGEMSGGLVEALVATVADPGMLGALFAGLGGWAAARASTRRTRIRVRTGDREVELEGPQLKDPEGVVRRLISGLSETP</sequence>
<evidence type="ECO:0000313" key="3">
    <source>
        <dbReference type="Proteomes" id="UP000199645"/>
    </source>
</evidence>
<evidence type="ECO:0000256" key="1">
    <source>
        <dbReference type="SAM" id="Phobius"/>
    </source>
</evidence>
<protein>
    <submittedName>
        <fullName evidence="2">Uncharacterized protein</fullName>
    </submittedName>
</protein>
<dbReference type="InterPro" id="IPR045428">
    <property type="entry name" value="EACC1"/>
</dbReference>
<keyword evidence="1" id="KW-0812">Transmembrane</keyword>
<dbReference type="EMBL" id="FONV01000006">
    <property type="protein sequence ID" value="SFF12522.1"/>
    <property type="molecule type" value="Genomic_DNA"/>
</dbReference>
<dbReference type="STRING" id="35752.SAMN05421541_106220"/>
<reference evidence="2 3" key="1">
    <citation type="submission" date="2016-10" db="EMBL/GenBank/DDBJ databases">
        <authorList>
            <person name="de Groot N.N."/>
        </authorList>
    </citation>
    <scope>NUCLEOTIDE SEQUENCE [LARGE SCALE GENOMIC DNA]</scope>
    <source>
        <strain evidence="2 3">DSM 43019</strain>
    </source>
</reference>
<organism evidence="2 3">
    <name type="scientific">Actinoplanes philippinensis</name>
    <dbReference type="NCBI Taxonomy" id="35752"/>
    <lineage>
        <taxon>Bacteria</taxon>
        <taxon>Bacillati</taxon>
        <taxon>Actinomycetota</taxon>
        <taxon>Actinomycetes</taxon>
        <taxon>Micromonosporales</taxon>
        <taxon>Micromonosporaceae</taxon>
        <taxon>Actinoplanes</taxon>
    </lineage>
</organism>
<accession>A0A1I2G4Q8</accession>
<keyword evidence="1" id="KW-0472">Membrane</keyword>
<evidence type="ECO:0000313" key="2">
    <source>
        <dbReference type="EMBL" id="SFF12522.1"/>
    </source>
</evidence>
<dbReference type="Proteomes" id="UP000199645">
    <property type="component" value="Unassembled WGS sequence"/>
</dbReference>
<name>A0A1I2G4Q8_9ACTN</name>